<feature type="compositionally biased region" description="Low complexity" evidence="1">
    <location>
        <begin position="127"/>
        <end position="157"/>
    </location>
</feature>
<dbReference type="RefSeq" id="WP_169304398.1">
    <property type="nucleotide sequence ID" value="NZ_SWBQ01000003.1"/>
</dbReference>
<proteinExistence type="predicted"/>
<protein>
    <submittedName>
        <fullName evidence="2">Uncharacterized protein</fullName>
    </submittedName>
</protein>
<feature type="region of interest" description="Disordered" evidence="1">
    <location>
        <begin position="127"/>
        <end position="189"/>
    </location>
</feature>
<dbReference type="Proteomes" id="UP000307244">
    <property type="component" value="Unassembled WGS sequence"/>
</dbReference>
<accession>A0A4U1CG94</accession>
<sequence length="336" mass="36559">MRGTAVVDKTGGIVGWTDNAGILFGLDGQMKGFTLRSPKSPVLYKENINFSVTISDGNIFIPLNCYDFIPLEKKELAARISSGPKATPMYIPSATSNGQSSSVRANETLSSRVIAIVGVREAGSASASRSSLSNSNSLSSSSSNSSLSSKISSVNSSIENRRRTEADQQEAQRRSSESNGAPQIFYAPSGTQPSNEIIFSNLTKKLILGERIFLSGAPITQKDSISLKYFSMSAPNELPLITKVYTYNIGYQLFAEADKDYNSSLKNFKIALEHYRKGGFMEAMQYAAQATKTSTNYVNAYILASASAKMNQYYDLALDYLNAVDDQEYKGQIEAL</sequence>
<gene>
    <name evidence="2" type="ORF">FA047_12650</name>
</gene>
<comment type="caution">
    <text evidence="2">The sequence shown here is derived from an EMBL/GenBank/DDBJ whole genome shotgun (WGS) entry which is preliminary data.</text>
</comment>
<feature type="compositionally biased region" description="Basic and acidic residues" evidence="1">
    <location>
        <begin position="159"/>
        <end position="176"/>
    </location>
</feature>
<evidence type="ECO:0000313" key="2">
    <source>
        <dbReference type="EMBL" id="TKC06168.1"/>
    </source>
</evidence>
<evidence type="ECO:0000313" key="3">
    <source>
        <dbReference type="Proteomes" id="UP000307244"/>
    </source>
</evidence>
<name>A0A4U1CG94_9SPHI</name>
<dbReference type="AlphaFoldDB" id="A0A4U1CG94"/>
<reference evidence="2 3" key="1">
    <citation type="submission" date="2019-04" db="EMBL/GenBank/DDBJ databases">
        <title>Pedobacter sp. RP-3-15 sp. nov., isolated from Arctic soil.</title>
        <authorList>
            <person name="Dahal R.H."/>
            <person name="Kim D.-U."/>
        </authorList>
    </citation>
    <scope>NUCLEOTIDE SEQUENCE [LARGE SCALE GENOMIC DNA]</scope>
    <source>
        <strain evidence="2 3">RP-3-15</strain>
    </source>
</reference>
<organism evidence="2 3">
    <name type="scientific">Pedobacter frigoris</name>
    <dbReference type="NCBI Taxonomy" id="2571272"/>
    <lineage>
        <taxon>Bacteria</taxon>
        <taxon>Pseudomonadati</taxon>
        <taxon>Bacteroidota</taxon>
        <taxon>Sphingobacteriia</taxon>
        <taxon>Sphingobacteriales</taxon>
        <taxon>Sphingobacteriaceae</taxon>
        <taxon>Pedobacter</taxon>
    </lineage>
</organism>
<keyword evidence="3" id="KW-1185">Reference proteome</keyword>
<dbReference type="EMBL" id="SWBQ01000003">
    <property type="protein sequence ID" value="TKC06168.1"/>
    <property type="molecule type" value="Genomic_DNA"/>
</dbReference>
<evidence type="ECO:0000256" key="1">
    <source>
        <dbReference type="SAM" id="MobiDB-lite"/>
    </source>
</evidence>